<comment type="caution">
    <text evidence="1">The sequence shown here is derived from an EMBL/GenBank/DDBJ whole genome shotgun (WGS) entry which is preliminary data.</text>
</comment>
<sequence length="164" mass="18633">MTIPYEFFLETINNSVGCVLLGDMVNQKLPYLKEGSVEPLMIIAQFFKSNRRLFSNKPSNSARISQVSSHGPRFGADELRNGDVVEGPTWIASTIVSINAGKDDWFYKFCQKCLKKVDTLISNRYECGKCSHTHGSRSRTGKMVQLCERQVEQIKNEEIIQNIH</sequence>
<gene>
    <name evidence="1" type="ORF">Ahy_A03g013817</name>
</gene>
<organism evidence="1 2">
    <name type="scientific">Arachis hypogaea</name>
    <name type="common">Peanut</name>
    <dbReference type="NCBI Taxonomy" id="3818"/>
    <lineage>
        <taxon>Eukaryota</taxon>
        <taxon>Viridiplantae</taxon>
        <taxon>Streptophyta</taxon>
        <taxon>Embryophyta</taxon>
        <taxon>Tracheophyta</taxon>
        <taxon>Spermatophyta</taxon>
        <taxon>Magnoliopsida</taxon>
        <taxon>eudicotyledons</taxon>
        <taxon>Gunneridae</taxon>
        <taxon>Pentapetalae</taxon>
        <taxon>rosids</taxon>
        <taxon>fabids</taxon>
        <taxon>Fabales</taxon>
        <taxon>Fabaceae</taxon>
        <taxon>Papilionoideae</taxon>
        <taxon>50 kb inversion clade</taxon>
        <taxon>dalbergioids sensu lato</taxon>
        <taxon>Dalbergieae</taxon>
        <taxon>Pterocarpus clade</taxon>
        <taxon>Arachis</taxon>
    </lineage>
</organism>
<name>A0A445DW91_ARAHY</name>
<dbReference type="InterPro" id="IPR012340">
    <property type="entry name" value="NA-bd_OB-fold"/>
</dbReference>
<dbReference type="AlphaFoldDB" id="A0A445DW91"/>
<evidence type="ECO:0000313" key="1">
    <source>
        <dbReference type="EMBL" id="RYR67448.1"/>
    </source>
</evidence>
<keyword evidence="2" id="KW-1185">Reference proteome</keyword>
<dbReference type="EMBL" id="SDMP01000003">
    <property type="protein sequence ID" value="RYR67448.1"/>
    <property type="molecule type" value="Genomic_DNA"/>
</dbReference>
<evidence type="ECO:0000313" key="2">
    <source>
        <dbReference type="Proteomes" id="UP000289738"/>
    </source>
</evidence>
<accession>A0A445DW91</accession>
<evidence type="ECO:0008006" key="3">
    <source>
        <dbReference type="Google" id="ProtNLM"/>
    </source>
</evidence>
<proteinExistence type="predicted"/>
<dbReference type="Proteomes" id="UP000289738">
    <property type="component" value="Chromosome A03"/>
</dbReference>
<reference evidence="1 2" key="1">
    <citation type="submission" date="2019-01" db="EMBL/GenBank/DDBJ databases">
        <title>Sequencing of cultivated peanut Arachis hypogaea provides insights into genome evolution and oil improvement.</title>
        <authorList>
            <person name="Chen X."/>
        </authorList>
    </citation>
    <scope>NUCLEOTIDE SEQUENCE [LARGE SCALE GENOMIC DNA]</scope>
    <source>
        <strain evidence="2">cv. Fuhuasheng</strain>
        <tissue evidence="1">Leaves</tissue>
    </source>
</reference>
<dbReference type="Gene3D" id="2.40.50.140">
    <property type="entry name" value="Nucleic acid-binding proteins"/>
    <property type="match status" value="1"/>
</dbReference>
<protein>
    <recommendedName>
        <fullName evidence="3">Replication factor A C-terminal domain-containing protein</fullName>
    </recommendedName>
</protein>
<dbReference type="SUPFAM" id="SSF50249">
    <property type="entry name" value="Nucleic acid-binding proteins"/>
    <property type="match status" value="1"/>
</dbReference>